<gene>
    <name evidence="7" type="ORF">J7561_07795</name>
</gene>
<accession>A0AB35C1M8</accession>
<proteinExistence type="predicted"/>
<keyword evidence="3" id="KW-0233">DNA recombination</keyword>
<evidence type="ECO:0000256" key="3">
    <source>
        <dbReference type="ARBA" id="ARBA00023172"/>
    </source>
</evidence>
<dbReference type="Pfam" id="PF00589">
    <property type="entry name" value="Phage_integrase"/>
    <property type="match status" value="1"/>
</dbReference>
<dbReference type="InterPro" id="IPR002104">
    <property type="entry name" value="Integrase_catalytic"/>
</dbReference>
<dbReference type="InterPro" id="IPR044068">
    <property type="entry name" value="CB"/>
</dbReference>
<organism evidence="7 8">
    <name type="scientific">Wohlfahrtiimonas chitiniclastica</name>
    <dbReference type="NCBI Taxonomy" id="400946"/>
    <lineage>
        <taxon>Bacteria</taxon>
        <taxon>Pseudomonadati</taxon>
        <taxon>Pseudomonadota</taxon>
        <taxon>Gammaproteobacteria</taxon>
        <taxon>Cardiobacteriales</taxon>
        <taxon>Ignatzschineriaceae</taxon>
        <taxon>Wohlfahrtiimonas</taxon>
    </lineage>
</organism>
<dbReference type="Gene3D" id="1.10.150.130">
    <property type="match status" value="1"/>
</dbReference>
<evidence type="ECO:0000313" key="7">
    <source>
        <dbReference type="EMBL" id="MBS7825102.1"/>
    </source>
</evidence>
<dbReference type="PROSITE" id="PS51900">
    <property type="entry name" value="CB"/>
    <property type="match status" value="1"/>
</dbReference>
<evidence type="ECO:0000256" key="2">
    <source>
        <dbReference type="ARBA" id="ARBA00023125"/>
    </source>
</evidence>
<dbReference type="Gene3D" id="1.10.443.10">
    <property type="entry name" value="Intergrase catalytic core"/>
    <property type="match status" value="1"/>
</dbReference>
<evidence type="ECO:0000256" key="4">
    <source>
        <dbReference type="PROSITE-ProRule" id="PRU01248"/>
    </source>
</evidence>
<dbReference type="InterPro" id="IPR010998">
    <property type="entry name" value="Integrase_recombinase_N"/>
</dbReference>
<dbReference type="GO" id="GO:0006310">
    <property type="term" value="P:DNA recombination"/>
    <property type="evidence" value="ECO:0007669"/>
    <property type="project" value="UniProtKB-KW"/>
</dbReference>
<dbReference type="GO" id="GO:0003677">
    <property type="term" value="F:DNA binding"/>
    <property type="evidence" value="ECO:0007669"/>
    <property type="project" value="UniProtKB-UniRule"/>
</dbReference>
<dbReference type="PROSITE" id="PS51898">
    <property type="entry name" value="TYR_RECOMBINASE"/>
    <property type="match status" value="1"/>
</dbReference>
<feature type="domain" description="Core-binding (CB)" evidence="6">
    <location>
        <begin position="59"/>
        <end position="138"/>
    </location>
</feature>
<reference evidence="7" key="1">
    <citation type="submission" date="2021-03" db="EMBL/GenBank/DDBJ databases">
        <title>Identification and antibiotic profiling of Wohlfahrtiimonas chitiniclastica, an underestimated human pathogen.</title>
        <authorList>
            <person name="Kopf A."/>
            <person name="Bunk B."/>
            <person name="Coldewey S."/>
            <person name="Gunzer F."/>
            <person name="Riedel T."/>
            <person name="Schroettner P."/>
        </authorList>
    </citation>
    <scope>NUCLEOTIDE SEQUENCE</scope>
    <source>
        <strain evidence="7">DSM 100917</strain>
    </source>
</reference>
<dbReference type="InterPro" id="IPR050090">
    <property type="entry name" value="Tyrosine_recombinase_XerCD"/>
</dbReference>
<dbReference type="GO" id="GO:0015074">
    <property type="term" value="P:DNA integration"/>
    <property type="evidence" value="ECO:0007669"/>
    <property type="project" value="UniProtKB-KW"/>
</dbReference>
<keyword evidence="1" id="KW-0229">DNA integration</keyword>
<sequence>MGSITKRGKRYLARAQYTRNYIKETKSRTFNSHLDALMWMEKTEKSLRLGKSQAIDTTKKVKDAVIRYRDEVSPTKKSKEYEINRLNYFLRMKSFPSEVPLHTLITRDIAAWRNSRNISNSSKNREISLLSAVFEMARIEWNWMEKNPTRDLKRLTPPPPRNRRISDFEIKLLLENLEFANQPPTMQKHKVGLIFLLALETAMRQSEIATLDWSQVSLRERSVTLLATKNGDRRQVPLSSRARELFELMNPKSHGNIFNITADTVCTTFRKAVKECNIIDLTFHDSRHEACTRLARKLDVLDLAKVIGHRDTKSLMIYYNPTVSELADRLG</sequence>
<name>A0AB35C1M8_9GAMM</name>
<dbReference type="Proteomes" id="UP000680020">
    <property type="component" value="Unassembled WGS sequence"/>
</dbReference>
<dbReference type="PANTHER" id="PTHR30349:SF94">
    <property type="entry name" value="INTEGRASE_RECOMBINASE HI_1414-RELATED"/>
    <property type="match status" value="1"/>
</dbReference>
<dbReference type="InterPro" id="IPR011010">
    <property type="entry name" value="DNA_brk_join_enz"/>
</dbReference>
<keyword evidence="2 4" id="KW-0238">DNA-binding</keyword>
<protein>
    <submittedName>
        <fullName evidence="7">Site-specific integrase</fullName>
    </submittedName>
</protein>
<feature type="domain" description="Tyr recombinase" evidence="5">
    <location>
        <begin position="160"/>
        <end position="331"/>
    </location>
</feature>
<dbReference type="EMBL" id="JAGIBU010000007">
    <property type="protein sequence ID" value="MBS7825102.1"/>
    <property type="molecule type" value="Genomic_DNA"/>
</dbReference>
<dbReference type="AlphaFoldDB" id="A0AB35C1M8"/>
<dbReference type="RefSeq" id="WP_213404182.1">
    <property type="nucleotide sequence ID" value="NZ_JAGIBT010000002.1"/>
</dbReference>
<comment type="caution">
    <text evidence="7">The sequence shown here is derived from an EMBL/GenBank/DDBJ whole genome shotgun (WGS) entry which is preliminary data.</text>
</comment>
<dbReference type="InterPro" id="IPR013762">
    <property type="entry name" value="Integrase-like_cat_sf"/>
</dbReference>
<evidence type="ECO:0000313" key="8">
    <source>
        <dbReference type="Proteomes" id="UP000680020"/>
    </source>
</evidence>
<evidence type="ECO:0000259" key="6">
    <source>
        <dbReference type="PROSITE" id="PS51900"/>
    </source>
</evidence>
<dbReference type="SUPFAM" id="SSF56349">
    <property type="entry name" value="DNA breaking-rejoining enzymes"/>
    <property type="match status" value="1"/>
</dbReference>
<evidence type="ECO:0000259" key="5">
    <source>
        <dbReference type="PROSITE" id="PS51898"/>
    </source>
</evidence>
<evidence type="ECO:0000256" key="1">
    <source>
        <dbReference type="ARBA" id="ARBA00022908"/>
    </source>
</evidence>
<dbReference type="CDD" id="cd00796">
    <property type="entry name" value="INT_Rci_Hp1_C"/>
    <property type="match status" value="1"/>
</dbReference>
<dbReference type="PANTHER" id="PTHR30349">
    <property type="entry name" value="PHAGE INTEGRASE-RELATED"/>
    <property type="match status" value="1"/>
</dbReference>